<accession>K1JUL8</accession>
<protein>
    <submittedName>
        <fullName evidence="1">Uncharacterized protein</fullName>
    </submittedName>
</protein>
<organism evidence="1 2">
    <name type="scientific">Sutterella wadsworthensis 2_1_59BFAA</name>
    <dbReference type="NCBI Taxonomy" id="742823"/>
    <lineage>
        <taxon>Bacteria</taxon>
        <taxon>Pseudomonadati</taxon>
        <taxon>Pseudomonadota</taxon>
        <taxon>Betaproteobacteria</taxon>
        <taxon>Burkholderiales</taxon>
        <taxon>Sutterellaceae</taxon>
        <taxon>Sutterella</taxon>
    </lineage>
</organism>
<keyword evidence="2" id="KW-1185">Reference proteome</keyword>
<reference evidence="1 2" key="1">
    <citation type="submission" date="2012-05" db="EMBL/GenBank/DDBJ databases">
        <title>The Genome Sequence of Sutterella wadsworthensis 2_1_59BFAA.</title>
        <authorList>
            <consortium name="The Broad Institute Genome Sequencing Platform"/>
            <person name="Earl A."/>
            <person name="Ward D."/>
            <person name="Feldgarden M."/>
            <person name="Gevers D."/>
            <person name="Daigneault M."/>
            <person name="Strauss J."/>
            <person name="Allen-Vercoe E."/>
            <person name="Walker B."/>
            <person name="Young S.K."/>
            <person name="Zeng Q."/>
            <person name="Gargeya S."/>
            <person name="Fitzgerald M."/>
            <person name="Haas B."/>
            <person name="Abouelleil A."/>
            <person name="Alvarado L."/>
            <person name="Arachchi H.M."/>
            <person name="Berlin A.M."/>
            <person name="Chapman S.B."/>
            <person name="Goldberg J."/>
            <person name="Griggs A."/>
            <person name="Gujja S."/>
            <person name="Hansen M."/>
            <person name="Howarth C."/>
            <person name="Imamovic A."/>
            <person name="Larimer J."/>
            <person name="McCowen C."/>
            <person name="Montmayeur A."/>
            <person name="Murphy C."/>
            <person name="Neiman D."/>
            <person name="Pearson M."/>
            <person name="Priest M."/>
            <person name="Roberts A."/>
            <person name="Saif S."/>
            <person name="Shea T."/>
            <person name="Sisk P."/>
            <person name="Sykes S."/>
            <person name="Wortman J."/>
            <person name="Nusbaum C."/>
            <person name="Birren B."/>
        </authorList>
    </citation>
    <scope>NUCLEOTIDE SEQUENCE [LARGE SCALE GENOMIC DNA]</scope>
    <source>
        <strain evidence="1 2">2_1_59BFAA</strain>
    </source>
</reference>
<evidence type="ECO:0000313" key="2">
    <source>
        <dbReference type="Proteomes" id="UP000005835"/>
    </source>
</evidence>
<dbReference type="EMBL" id="ADMG01000026">
    <property type="protein sequence ID" value="EKB31417.1"/>
    <property type="molecule type" value="Genomic_DNA"/>
</dbReference>
<dbReference type="Proteomes" id="UP000005835">
    <property type="component" value="Unassembled WGS sequence"/>
</dbReference>
<name>K1JUL8_9BURK</name>
<evidence type="ECO:0000313" key="1">
    <source>
        <dbReference type="EMBL" id="EKB31417.1"/>
    </source>
</evidence>
<gene>
    <name evidence="1" type="ORF">HMPREF9465_00969</name>
</gene>
<dbReference type="PATRIC" id="fig|742823.3.peg.957"/>
<proteinExistence type="predicted"/>
<dbReference type="AlphaFoldDB" id="K1JUL8"/>
<comment type="caution">
    <text evidence="1">The sequence shown here is derived from an EMBL/GenBank/DDBJ whole genome shotgun (WGS) entry which is preliminary data.</text>
</comment>
<sequence>MVPVIGRNNRHSRFWHANYRLYRITKQIEEHQRHFNPVHIDSDVFWNLVKELWHAQAQLLKVKGGTLDQLTDPNPFELQYGRLGITAYSFNDRVCAACLLKDFLDGFVDKRSIRVLNPIDRPNSIGEICYRPNGLLEFVSHRV</sequence>
<dbReference type="HOGENOM" id="CLU_1805182_0_0_4"/>